<sequence>MTDDAKRLDTKLEAEAAEFLVLGRLLLERIVAFKAYVNFPGYDLIAANADKARTARVQVKSRYRTDWDGFIINNYDCDFVVFAALNRGFSRPKRTGDTGIKEPEFYVMPISYVTEVRDPNNAWGKIIRKRLAGIEQFRDRWDMIAKFLDEPIDTLTLRSNETSQKRTTP</sequence>
<organism evidence="1">
    <name type="scientific">mine drainage metagenome</name>
    <dbReference type="NCBI Taxonomy" id="410659"/>
    <lineage>
        <taxon>unclassified sequences</taxon>
        <taxon>metagenomes</taxon>
        <taxon>ecological metagenomes</taxon>
    </lineage>
</organism>
<dbReference type="EMBL" id="MLJW01007126">
    <property type="protein sequence ID" value="OIQ65699.1"/>
    <property type="molecule type" value="Genomic_DNA"/>
</dbReference>
<reference evidence="1" key="1">
    <citation type="submission" date="2016-10" db="EMBL/GenBank/DDBJ databases">
        <title>Sequence of Gallionella enrichment culture.</title>
        <authorList>
            <person name="Poehlein A."/>
            <person name="Muehling M."/>
            <person name="Daniel R."/>
        </authorList>
    </citation>
    <scope>NUCLEOTIDE SEQUENCE</scope>
</reference>
<name>A0A1J5PK77_9ZZZZ</name>
<proteinExistence type="predicted"/>
<dbReference type="Gene3D" id="3.40.1350.10">
    <property type="match status" value="1"/>
</dbReference>
<evidence type="ECO:0000313" key="1">
    <source>
        <dbReference type="EMBL" id="OIQ65699.1"/>
    </source>
</evidence>
<accession>A0A1J5PK77</accession>
<dbReference type="InterPro" id="IPR011856">
    <property type="entry name" value="tRNA_endonuc-like_dom_sf"/>
</dbReference>
<protein>
    <submittedName>
        <fullName evidence="1">Uncharacterized protein</fullName>
    </submittedName>
</protein>
<comment type="caution">
    <text evidence="1">The sequence shown here is derived from an EMBL/GenBank/DDBJ whole genome shotgun (WGS) entry which is preliminary data.</text>
</comment>
<gene>
    <name evidence="1" type="ORF">GALL_527410</name>
</gene>
<dbReference type="GO" id="GO:0003676">
    <property type="term" value="F:nucleic acid binding"/>
    <property type="evidence" value="ECO:0007669"/>
    <property type="project" value="InterPro"/>
</dbReference>
<dbReference type="AlphaFoldDB" id="A0A1J5PK77"/>